<dbReference type="EMBL" id="CAJNYU010004672">
    <property type="protein sequence ID" value="CAF3783552.1"/>
    <property type="molecule type" value="Genomic_DNA"/>
</dbReference>
<evidence type="ECO:0000313" key="7">
    <source>
        <dbReference type="Proteomes" id="UP000663825"/>
    </source>
</evidence>
<dbReference type="Gene3D" id="2.40.340.10">
    <property type="entry name" value="MoeA, C-terminal, domain IV"/>
    <property type="match status" value="1"/>
</dbReference>
<protein>
    <submittedName>
        <fullName evidence="1">Uncharacterized protein</fullName>
    </submittedName>
</protein>
<dbReference type="OrthoDB" id="4349954at2759"/>
<dbReference type="EMBL" id="CAJNYD010001674">
    <property type="protein sequence ID" value="CAF3359126.1"/>
    <property type="molecule type" value="Genomic_DNA"/>
</dbReference>
<accession>A0A817NFS1</accession>
<proteinExistence type="predicted"/>
<dbReference type="Proteomes" id="UP000663851">
    <property type="component" value="Unassembled WGS sequence"/>
</dbReference>
<sequence>MCRHIYILELTYEIFYLIIQFNKFIDYLNPRPEYIRVIIEWPIKSSIPVAHIVAADIQCSLRLHGARRSEGLLCLSSKADADLSFFNIKQDGYDQQVDRLFLSFSEEI</sequence>
<evidence type="ECO:0000313" key="2">
    <source>
        <dbReference type="EMBL" id="CAF3359126.1"/>
    </source>
</evidence>
<dbReference type="Proteomes" id="UP000663869">
    <property type="component" value="Unassembled WGS sequence"/>
</dbReference>
<evidence type="ECO:0000313" key="1">
    <source>
        <dbReference type="EMBL" id="CAF3102454.1"/>
    </source>
</evidence>
<gene>
    <name evidence="5" type="ORF">FME351_LOCUS32630</name>
    <name evidence="4" type="ORF">GRG538_LOCUS20301</name>
    <name evidence="6" type="ORF">HFQ381_LOCUS24618</name>
    <name evidence="3" type="ORF">KIK155_LOCUS5116</name>
    <name evidence="2" type="ORF">LUA448_LOCUS13781</name>
    <name evidence="1" type="ORF">TIS948_LOCUS7020</name>
</gene>
<dbReference type="AlphaFoldDB" id="A0A817NFS1"/>
<dbReference type="InterPro" id="IPR036688">
    <property type="entry name" value="MoeA_C_domain_IV_sf"/>
</dbReference>
<dbReference type="Proteomes" id="UP000663865">
    <property type="component" value="Unassembled WGS sequence"/>
</dbReference>
<dbReference type="GO" id="GO:0032324">
    <property type="term" value="P:molybdopterin cofactor biosynthetic process"/>
    <property type="evidence" value="ECO:0007669"/>
    <property type="project" value="InterPro"/>
</dbReference>
<dbReference type="Proteomes" id="UP000663833">
    <property type="component" value="Unassembled WGS sequence"/>
</dbReference>
<dbReference type="EMBL" id="CAJNYT010003345">
    <property type="protein sequence ID" value="CAF3552269.1"/>
    <property type="molecule type" value="Genomic_DNA"/>
</dbReference>
<dbReference type="EMBL" id="CAJNXB010000829">
    <property type="protein sequence ID" value="CAF3102454.1"/>
    <property type="molecule type" value="Genomic_DNA"/>
</dbReference>
<evidence type="ECO:0000313" key="5">
    <source>
        <dbReference type="EMBL" id="CAF3783552.1"/>
    </source>
</evidence>
<name>A0A817NFS1_9BILA</name>
<evidence type="ECO:0000313" key="3">
    <source>
        <dbReference type="EMBL" id="CAF3367894.1"/>
    </source>
</evidence>
<evidence type="ECO:0000313" key="4">
    <source>
        <dbReference type="EMBL" id="CAF3552269.1"/>
    </source>
</evidence>
<organism evidence="1 7">
    <name type="scientific">Rotaria socialis</name>
    <dbReference type="NCBI Taxonomy" id="392032"/>
    <lineage>
        <taxon>Eukaryota</taxon>
        <taxon>Metazoa</taxon>
        <taxon>Spiralia</taxon>
        <taxon>Gnathifera</taxon>
        <taxon>Rotifera</taxon>
        <taxon>Eurotatoria</taxon>
        <taxon>Bdelloidea</taxon>
        <taxon>Philodinida</taxon>
        <taxon>Philodinidae</taxon>
        <taxon>Rotaria</taxon>
    </lineage>
</organism>
<dbReference type="EMBL" id="CAJNYV010000554">
    <property type="protein sequence ID" value="CAF3367894.1"/>
    <property type="molecule type" value="Genomic_DNA"/>
</dbReference>
<comment type="caution">
    <text evidence="1">The sequence shown here is derived from an EMBL/GenBank/DDBJ whole genome shotgun (WGS) entry which is preliminary data.</text>
</comment>
<reference evidence="1" key="1">
    <citation type="submission" date="2021-02" db="EMBL/GenBank/DDBJ databases">
        <authorList>
            <person name="Nowell W R."/>
        </authorList>
    </citation>
    <scope>NUCLEOTIDE SEQUENCE</scope>
</reference>
<dbReference type="Proteomes" id="UP000663825">
    <property type="component" value="Unassembled WGS sequence"/>
</dbReference>
<evidence type="ECO:0000313" key="6">
    <source>
        <dbReference type="EMBL" id="CAF4460576.1"/>
    </source>
</evidence>
<dbReference type="EMBL" id="CAJOBO010002620">
    <property type="protein sequence ID" value="CAF4460576.1"/>
    <property type="molecule type" value="Genomic_DNA"/>
</dbReference>
<dbReference type="Proteomes" id="UP000663872">
    <property type="component" value="Unassembled WGS sequence"/>
</dbReference>